<proteinExistence type="predicted"/>
<accession>A0AAD5T9S7</accession>
<comment type="caution">
    <text evidence="3">The sequence shown here is derived from an EMBL/GenBank/DDBJ whole genome shotgun (WGS) entry which is preliminary data.</text>
</comment>
<sequence>MCSVVAALGVGPAPADTSSAEYAAWYTRWYAAYVAYQAKQLQQQQQSQQQQQLLLQKQHQHLLKPNASSSTTTQSVPQVSTALPSAAQTKLEKAMAYLKQKQLAGPSSAIASNSNSAVNSNANPESANSSTPVSATQTLFAKAAQFKPQSKKPPAYIPVKPSFDPPSYAAVVASKPTQPQQPAANPESLKNYVQRVFNLCPLDKRPQVEMHLKTIIENIKAKNALHTTDWDKMPLPPMYLPFIPKYRAKRRKTLASIAPNPALTTTISQSASSLSMATMEKKRKKFSLDLLEDRIPTTTTTTTINNSTSLKNSLLPAKRKQPKIVAQDDDDDSTAAAPSPSLEFLPPHLRDAEQQRRMERARRFQDSNVETSTAKAKQKQQQQQAKIARENARQAAARGEENPDVIDWDEYTIVGVCEKLEKSYLRLTSVKMIFKILICANSMVKYYALTLAFYLQQAPDPATVRPLHILRQTLEFLSKKWKQDQNYTYICDQFKSLRQDLTVQRIKNDFTVKVYESHARIALEKGDVGEYNQCQAQLKELYRLGISGCKDEFLAYRILYMVYTNNRTDQVRILSDLTPEETASPCVHHALRVRMAVATGDYHTFFHLYNNAPNMSVYLMDLFIVRERLRALKTLGRAFRPTLKVEYIARELGYIIGSSNKDGQSDSDAKREGVAACFEWLRELGTPLVDRGPERDVEVVVGKGKKAKTVVEKVSEPLGVMEISVDMKAAVGLFVLKYSEVIGKGVDIKGQIH</sequence>
<dbReference type="Proteomes" id="UP001211907">
    <property type="component" value="Unassembled WGS sequence"/>
</dbReference>
<organism evidence="3 4">
    <name type="scientific">Physocladia obscura</name>
    <dbReference type="NCBI Taxonomy" id="109957"/>
    <lineage>
        <taxon>Eukaryota</taxon>
        <taxon>Fungi</taxon>
        <taxon>Fungi incertae sedis</taxon>
        <taxon>Chytridiomycota</taxon>
        <taxon>Chytridiomycota incertae sedis</taxon>
        <taxon>Chytridiomycetes</taxon>
        <taxon>Chytridiales</taxon>
        <taxon>Chytriomycetaceae</taxon>
        <taxon>Physocladia</taxon>
    </lineage>
</organism>
<dbReference type="PANTHER" id="PTHR12436:SF4">
    <property type="entry name" value="LEUKOCYTE RECEPTOR CLUSTER MEMBER 8"/>
    <property type="match status" value="1"/>
</dbReference>
<dbReference type="InterPro" id="IPR045107">
    <property type="entry name" value="SAC3/GANP/THP3"/>
</dbReference>
<protein>
    <recommendedName>
        <fullName evidence="2">SAC3/GANP/THP3 conserved domain-containing protein</fullName>
    </recommendedName>
</protein>
<dbReference type="Gene3D" id="1.25.40.990">
    <property type="match status" value="1"/>
</dbReference>
<dbReference type="GO" id="GO:0005634">
    <property type="term" value="C:nucleus"/>
    <property type="evidence" value="ECO:0007669"/>
    <property type="project" value="TreeGrafter"/>
</dbReference>
<feature type="compositionally biased region" description="Basic and acidic residues" evidence="1">
    <location>
        <begin position="348"/>
        <end position="365"/>
    </location>
</feature>
<feature type="region of interest" description="Disordered" evidence="1">
    <location>
        <begin position="108"/>
        <end position="134"/>
    </location>
</feature>
<gene>
    <name evidence="3" type="ORF">HK100_008741</name>
</gene>
<name>A0AAD5T9S7_9FUNG</name>
<dbReference type="AlphaFoldDB" id="A0AAD5T9S7"/>
<dbReference type="PANTHER" id="PTHR12436">
    <property type="entry name" value="80 KDA MCM3-ASSOCIATED PROTEIN"/>
    <property type="match status" value="1"/>
</dbReference>
<feature type="region of interest" description="Disordered" evidence="1">
    <location>
        <begin position="299"/>
        <end position="400"/>
    </location>
</feature>
<evidence type="ECO:0000313" key="4">
    <source>
        <dbReference type="Proteomes" id="UP001211907"/>
    </source>
</evidence>
<reference evidence="3" key="1">
    <citation type="submission" date="2020-05" db="EMBL/GenBank/DDBJ databases">
        <title>Phylogenomic resolution of chytrid fungi.</title>
        <authorList>
            <person name="Stajich J.E."/>
            <person name="Amses K."/>
            <person name="Simmons R."/>
            <person name="Seto K."/>
            <person name="Myers J."/>
            <person name="Bonds A."/>
            <person name="Quandt C.A."/>
            <person name="Barry K."/>
            <person name="Liu P."/>
            <person name="Grigoriev I."/>
            <person name="Longcore J.E."/>
            <person name="James T.Y."/>
        </authorList>
    </citation>
    <scope>NUCLEOTIDE SEQUENCE</scope>
    <source>
        <strain evidence="3">JEL0513</strain>
    </source>
</reference>
<dbReference type="EMBL" id="JADGJH010000430">
    <property type="protein sequence ID" value="KAJ3129244.1"/>
    <property type="molecule type" value="Genomic_DNA"/>
</dbReference>
<evidence type="ECO:0000256" key="1">
    <source>
        <dbReference type="SAM" id="MobiDB-lite"/>
    </source>
</evidence>
<dbReference type="InterPro" id="IPR005062">
    <property type="entry name" value="SAC3/GANP/THP3_conserved"/>
</dbReference>
<feature type="compositionally biased region" description="Low complexity" evidence="1">
    <location>
        <begin position="299"/>
        <end position="315"/>
    </location>
</feature>
<feature type="compositionally biased region" description="Low complexity" evidence="1">
    <location>
        <begin position="108"/>
        <end position="130"/>
    </location>
</feature>
<evidence type="ECO:0000313" key="3">
    <source>
        <dbReference type="EMBL" id="KAJ3129244.1"/>
    </source>
</evidence>
<feature type="domain" description="SAC3/GANP/THP3 conserved" evidence="2">
    <location>
        <begin position="441"/>
        <end position="652"/>
    </location>
</feature>
<keyword evidence="4" id="KW-1185">Reference proteome</keyword>
<evidence type="ECO:0000259" key="2">
    <source>
        <dbReference type="Pfam" id="PF03399"/>
    </source>
</evidence>
<dbReference type="Pfam" id="PF03399">
    <property type="entry name" value="SAC3_GANP"/>
    <property type="match status" value="1"/>
</dbReference>